<evidence type="ECO:0000259" key="8">
    <source>
        <dbReference type="Pfam" id="PF00817"/>
    </source>
</evidence>
<comment type="similarity">
    <text evidence="2">Belongs to the DNA polymerase type-Y family.</text>
</comment>
<dbReference type="RefSeq" id="WP_210234716.1">
    <property type="nucleotide sequence ID" value="NZ_BAABEI010000001.1"/>
</dbReference>
<keyword evidence="5" id="KW-0227">DNA damage</keyword>
<dbReference type="Gene3D" id="3.30.70.270">
    <property type="match status" value="1"/>
</dbReference>
<evidence type="ECO:0000256" key="3">
    <source>
        <dbReference type="ARBA" id="ARBA00011245"/>
    </source>
</evidence>
<dbReference type="AlphaFoldDB" id="A0A4V2RF37"/>
<comment type="caution">
    <text evidence="10">The sequence shown here is derived from an EMBL/GenBank/DDBJ whole genome shotgun (WGS) entry which is preliminary data.</text>
</comment>
<evidence type="ECO:0000313" key="11">
    <source>
        <dbReference type="Proteomes" id="UP000295351"/>
    </source>
</evidence>
<comment type="subunit">
    <text evidence="3">Monomer.</text>
</comment>
<gene>
    <name evidence="10" type="ORF">EV665_1593</name>
</gene>
<dbReference type="InterPro" id="IPR043128">
    <property type="entry name" value="Rev_trsase/Diguanyl_cyclase"/>
</dbReference>
<comment type="catalytic activity">
    <reaction evidence="7">
        <text>DNA(n) + a 2'-deoxyribonucleoside 5'-triphosphate = DNA(n+1) + diphosphate</text>
        <dbReference type="Rhea" id="RHEA:22508"/>
        <dbReference type="Rhea" id="RHEA-COMP:17339"/>
        <dbReference type="Rhea" id="RHEA-COMP:17340"/>
        <dbReference type="ChEBI" id="CHEBI:33019"/>
        <dbReference type="ChEBI" id="CHEBI:61560"/>
        <dbReference type="ChEBI" id="CHEBI:173112"/>
        <dbReference type="EC" id="2.7.7.7"/>
    </reaction>
</comment>
<dbReference type="InterPro" id="IPR001126">
    <property type="entry name" value="UmuC"/>
</dbReference>
<dbReference type="GO" id="GO:0006281">
    <property type="term" value="P:DNA repair"/>
    <property type="evidence" value="ECO:0007669"/>
    <property type="project" value="InterPro"/>
</dbReference>
<evidence type="ECO:0000256" key="6">
    <source>
        <dbReference type="ARBA" id="ARBA00025589"/>
    </source>
</evidence>
<evidence type="ECO:0000259" key="9">
    <source>
        <dbReference type="Pfam" id="PF11799"/>
    </source>
</evidence>
<dbReference type="Gene3D" id="3.40.1170.60">
    <property type="match status" value="1"/>
</dbReference>
<evidence type="ECO:0000256" key="2">
    <source>
        <dbReference type="ARBA" id="ARBA00010945"/>
    </source>
</evidence>
<evidence type="ECO:0000256" key="7">
    <source>
        <dbReference type="ARBA" id="ARBA00049244"/>
    </source>
</evidence>
<comment type="function">
    <text evidence="6">Poorly processive, error-prone DNA polymerase involved in untargeted mutagenesis. Copies undamaged DNA at stalled replication forks, which arise in vivo from mismatched or misaligned primer ends. These misaligned primers can be extended by PolIV. Exhibits no 3'-5' exonuclease (proofreading) activity. May be involved in translesional synthesis, in conjunction with the beta clamp from PolIII.</text>
</comment>
<name>A0A4V2RF37_SHIGR</name>
<proteinExistence type="inferred from homology"/>
<dbReference type="SUPFAM" id="SSF56672">
    <property type="entry name" value="DNA/RNA polymerases"/>
    <property type="match status" value="1"/>
</dbReference>
<dbReference type="PANTHER" id="PTHR35369:SF2">
    <property type="entry name" value="BLR3025 PROTEIN"/>
    <property type="match status" value="1"/>
</dbReference>
<comment type="cofactor">
    <cofactor evidence="1">
        <name>Mg(2+)</name>
        <dbReference type="ChEBI" id="CHEBI:18420"/>
    </cofactor>
</comment>
<evidence type="ECO:0000313" key="10">
    <source>
        <dbReference type="EMBL" id="TCN31020.1"/>
    </source>
</evidence>
<sequence>MPRVVSIYFPQLATERIRRHAGEALPANKPLVVIARRGSKRWISAADATALKLGLRIGMAASKAQAMVADLLMVDAAPAEDAAALERLALWALRQYSPVVAVDGADGLVIDTEGADHLHGGEALLVSGLVNMLRGRGLTARAAVADTWGAAHALARLLAVETTVVPVDNVTKAVIDLPIVALRLPAETVQGLRVLGIDTVGQLSAMPRAPLMLRFGPEPGRRLDQMFGRIAEPIEPIRTPELVEVAKNFAEPIGAPETIAKYVRRLVGQLSNRLAEDGLGARRCDLFIHRVDNTRQHLRAGLAKPVRDPARLSKLLCDRIETIDPGFGIEKLVLVAVFAEPLEERQVASFLIEEEGADITPLVDILGNRGHRLFRVAPVASDVPERSVRRIAATAPDIGEAWAVKWPRPTRLFANPERIEVIALLPDQPPAVFTWRGKRRKVVRADGPERIFGEWWRRPREFQAVRDYFVVEDELGERYWVYRAGDGIDPETGSHLWFIHGVFG</sequence>
<dbReference type="Pfam" id="PF00817">
    <property type="entry name" value="IMS"/>
    <property type="match status" value="1"/>
</dbReference>
<organism evidence="10 11">
    <name type="scientific">Shinella granuli</name>
    <dbReference type="NCBI Taxonomy" id="323621"/>
    <lineage>
        <taxon>Bacteria</taxon>
        <taxon>Pseudomonadati</taxon>
        <taxon>Pseudomonadota</taxon>
        <taxon>Alphaproteobacteria</taxon>
        <taxon>Hyphomicrobiales</taxon>
        <taxon>Rhizobiaceae</taxon>
        <taxon>Shinella</taxon>
    </lineage>
</organism>
<dbReference type="CDD" id="cd03468">
    <property type="entry name" value="PolY_like"/>
    <property type="match status" value="1"/>
</dbReference>
<dbReference type="Proteomes" id="UP000295351">
    <property type="component" value="Unassembled WGS sequence"/>
</dbReference>
<dbReference type="InterPro" id="IPR050356">
    <property type="entry name" value="SulA_CellDiv_inhibitor"/>
</dbReference>
<feature type="domain" description="DNA polymerase Y-family little finger" evidence="9">
    <location>
        <begin position="246"/>
        <end position="331"/>
    </location>
</feature>
<dbReference type="PANTHER" id="PTHR35369">
    <property type="entry name" value="BLR3025 PROTEIN-RELATED"/>
    <property type="match status" value="1"/>
</dbReference>
<evidence type="ECO:0000256" key="1">
    <source>
        <dbReference type="ARBA" id="ARBA00001946"/>
    </source>
</evidence>
<dbReference type="GO" id="GO:0003684">
    <property type="term" value="F:damaged DNA binding"/>
    <property type="evidence" value="ECO:0007669"/>
    <property type="project" value="InterPro"/>
</dbReference>
<accession>A0A4V2RF37</accession>
<feature type="domain" description="UmuC" evidence="8">
    <location>
        <begin position="25"/>
        <end position="152"/>
    </location>
</feature>
<dbReference type="EMBL" id="SLVX01000059">
    <property type="protein sequence ID" value="TCN31020.1"/>
    <property type="molecule type" value="Genomic_DNA"/>
</dbReference>
<evidence type="ECO:0000256" key="5">
    <source>
        <dbReference type="ARBA" id="ARBA00022763"/>
    </source>
</evidence>
<keyword evidence="11" id="KW-1185">Reference proteome</keyword>
<dbReference type="InterPro" id="IPR017961">
    <property type="entry name" value="DNA_pol_Y-fam_little_finger"/>
</dbReference>
<dbReference type="InterPro" id="IPR043502">
    <property type="entry name" value="DNA/RNA_pol_sf"/>
</dbReference>
<dbReference type="Pfam" id="PF11799">
    <property type="entry name" value="IMS_C"/>
    <property type="match status" value="1"/>
</dbReference>
<evidence type="ECO:0000256" key="4">
    <source>
        <dbReference type="ARBA" id="ARBA00012417"/>
    </source>
</evidence>
<protein>
    <recommendedName>
        <fullName evidence="4">DNA-directed DNA polymerase</fullName>
        <ecNumber evidence="4">2.7.7.7</ecNumber>
    </recommendedName>
</protein>
<dbReference type="EC" id="2.7.7.7" evidence="4"/>
<reference evidence="10 11" key="1">
    <citation type="submission" date="2019-03" db="EMBL/GenBank/DDBJ databases">
        <title>Genomic Encyclopedia of Type Strains, Phase IV (KMG-IV): sequencing the most valuable type-strain genomes for metagenomic binning, comparative biology and taxonomic classification.</title>
        <authorList>
            <person name="Goeker M."/>
        </authorList>
    </citation>
    <scope>NUCLEOTIDE SEQUENCE [LARGE SCALE GENOMIC DNA]</scope>
    <source>
        <strain evidence="10 11">DSM 18401</strain>
    </source>
</reference>